<evidence type="ECO:0000313" key="3">
    <source>
        <dbReference type="EMBL" id="AHD03316.1"/>
    </source>
</evidence>
<dbReference type="Pfam" id="PF02120">
    <property type="entry name" value="Flg_hook"/>
    <property type="match status" value="1"/>
</dbReference>
<dbReference type="InterPro" id="IPR021136">
    <property type="entry name" value="Flagellar_hook_control-like_C"/>
</dbReference>
<evidence type="ECO:0000313" key="4">
    <source>
        <dbReference type="Proteomes" id="UP000018780"/>
    </source>
</evidence>
<dbReference type="KEGG" id="lmd:METH_20800"/>
<evidence type="ECO:0000256" key="1">
    <source>
        <dbReference type="SAM" id="MobiDB-lite"/>
    </source>
</evidence>
<dbReference type="EMBL" id="CP006773">
    <property type="protein sequence ID" value="AHD03316.1"/>
    <property type="molecule type" value="Genomic_DNA"/>
</dbReference>
<keyword evidence="4" id="KW-1185">Reference proteome</keyword>
<sequence length="207" mass="21278">MPAAPQPLQTAAAQLQPLLAGGMTAGKTAAELLSGTDEALAGTLGLTSETPGLTQLLTEASIGTHGAHRPEAPRMIAAQMAEAFAAKGEQKVEVSLNPQELGQVKMRVVASETGITMIIQTERPETGDLMRRHIHELAEEFRRMGYEDISFEFSGGQAGAGHPGDDADGGSGLSGGTAETRGSDATDAGDAATQNLRLGAAGVDMRV</sequence>
<organism evidence="3 4">
    <name type="scientific">Leisingera methylohalidivorans DSM 14336</name>
    <dbReference type="NCBI Taxonomy" id="999552"/>
    <lineage>
        <taxon>Bacteria</taxon>
        <taxon>Pseudomonadati</taxon>
        <taxon>Pseudomonadota</taxon>
        <taxon>Alphaproteobacteria</taxon>
        <taxon>Rhodobacterales</taxon>
        <taxon>Roseobacteraceae</taxon>
        <taxon>Leisingera</taxon>
    </lineage>
</organism>
<feature type="region of interest" description="Disordered" evidence="1">
    <location>
        <begin position="154"/>
        <end position="192"/>
    </location>
</feature>
<reference evidence="3 4" key="1">
    <citation type="submission" date="2013-09" db="EMBL/GenBank/DDBJ databases">
        <authorList>
            <consortium name="DOE Joint Genome Institute"/>
            <person name="Klenk H.-P."/>
            <person name="Huntemann M."/>
            <person name="Han J."/>
            <person name="Chen A."/>
            <person name="Kyrpides N."/>
            <person name="Mavromatis K."/>
            <person name="Markowitz V."/>
            <person name="Palaniappan K."/>
            <person name="Ivanova N."/>
            <person name="Schaumberg A."/>
            <person name="Pati A."/>
            <person name="Liolios K."/>
            <person name="Nordberg H.P."/>
            <person name="Cantor M.N."/>
            <person name="Hua S.X."/>
            <person name="Woyke T."/>
        </authorList>
    </citation>
    <scope>NUCLEOTIDE SEQUENCE [LARGE SCALE GENOMIC DNA]</scope>
    <source>
        <strain evidence="3 4">DSM 14336</strain>
    </source>
</reference>
<feature type="domain" description="Flagellar hook-length control protein-like C-terminal" evidence="2">
    <location>
        <begin position="81"/>
        <end position="159"/>
    </location>
</feature>
<dbReference type="STRING" id="999552.METH_20800"/>
<dbReference type="HOGENOM" id="CLU_1325016_0_0_5"/>
<gene>
    <name evidence="3" type="ORF">METH_20800</name>
</gene>
<dbReference type="CDD" id="cd17470">
    <property type="entry name" value="T3SS_Flik_C"/>
    <property type="match status" value="1"/>
</dbReference>
<proteinExistence type="predicted"/>
<dbReference type="Proteomes" id="UP000018780">
    <property type="component" value="Chromosome"/>
</dbReference>
<dbReference type="PATRIC" id="fig|999552.6.peg.4117"/>
<name>V9VX45_9RHOB</name>
<dbReference type="Gene3D" id="3.30.750.140">
    <property type="match status" value="1"/>
</dbReference>
<accession>V9VX45</accession>
<evidence type="ECO:0000259" key="2">
    <source>
        <dbReference type="Pfam" id="PF02120"/>
    </source>
</evidence>
<dbReference type="InterPro" id="IPR038610">
    <property type="entry name" value="FliK-like_C_sf"/>
</dbReference>
<protein>
    <recommendedName>
        <fullName evidence="2">Flagellar hook-length control protein-like C-terminal domain-containing protein</fullName>
    </recommendedName>
</protein>
<dbReference type="AlphaFoldDB" id="V9VX45"/>